<dbReference type="EMBL" id="WNKX01000003">
    <property type="protein sequence ID" value="MTW10019.1"/>
    <property type="molecule type" value="Genomic_DNA"/>
</dbReference>
<evidence type="ECO:0000313" key="3">
    <source>
        <dbReference type="EMBL" id="MTW10019.1"/>
    </source>
</evidence>
<sequence>MYHDILLPTDGSALSRKAVEGGIQLAKRVGARVHGFYVVPQLPPDALDSLLHLEPELAQRQAALFSRMGESYLAAVGEMAKAAGVPCDCRKVVSSMPHAMILLEVARLGCDLIYMASHGWNGDHDRLLGSVTLRVLNTSPVPVLVHKTNVLIGPPFGASSS</sequence>
<dbReference type="OrthoDB" id="5295044at2"/>
<dbReference type="InterPro" id="IPR006016">
    <property type="entry name" value="UspA"/>
</dbReference>
<evidence type="ECO:0000313" key="4">
    <source>
        <dbReference type="Proteomes" id="UP000472320"/>
    </source>
</evidence>
<comment type="similarity">
    <text evidence="1">Belongs to the universal stress protein A family.</text>
</comment>
<dbReference type="SUPFAM" id="SSF52402">
    <property type="entry name" value="Adenine nucleotide alpha hydrolases-like"/>
    <property type="match status" value="1"/>
</dbReference>
<reference evidence="3 4" key="1">
    <citation type="submission" date="2019-11" db="EMBL/GenBank/DDBJ databases">
        <title>Type strains purchased from KCTC, JCM and DSMZ.</title>
        <authorList>
            <person name="Lu H."/>
        </authorList>
    </citation>
    <scope>NUCLEOTIDE SEQUENCE [LARGE SCALE GENOMIC DNA]</scope>
    <source>
        <strain evidence="3 4">JCM 31587</strain>
    </source>
</reference>
<feature type="domain" description="UspA" evidence="2">
    <location>
        <begin position="1"/>
        <end position="145"/>
    </location>
</feature>
<dbReference type="Pfam" id="PF00582">
    <property type="entry name" value="Usp"/>
    <property type="match status" value="1"/>
</dbReference>
<name>A0A6L6QCX9_9BURK</name>
<proteinExistence type="inferred from homology"/>
<dbReference type="InterPro" id="IPR006015">
    <property type="entry name" value="Universal_stress_UspA"/>
</dbReference>
<dbReference type="PANTHER" id="PTHR46268:SF6">
    <property type="entry name" value="UNIVERSAL STRESS PROTEIN UP12"/>
    <property type="match status" value="1"/>
</dbReference>
<comment type="caution">
    <text evidence="3">The sequence shown here is derived from an EMBL/GenBank/DDBJ whole genome shotgun (WGS) entry which is preliminary data.</text>
</comment>
<dbReference type="CDD" id="cd00293">
    <property type="entry name" value="USP-like"/>
    <property type="match status" value="1"/>
</dbReference>
<accession>A0A6L6QCX9</accession>
<keyword evidence="4" id="KW-1185">Reference proteome</keyword>
<gene>
    <name evidence="3" type="ORF">GM658_05345</name>
</gene>
<organism evidence="3 4">
    <name type="scientific">Massilia eburnea</name>
    <dbReference type="NCBI Taxonomy" id="1776165"/>
    <lineage>
        <taxon>Bacteria</taxon>
        <taxon>Pseudomonadati</taxon>
        <taxon>Pseudomonadota</taxon>
        <taxon>Betaproteobacteria</taxon>
        <taxon>Burkholderiales</taxon>
        <taxon>Oxalobacteraceae</taxon>
        <taxon>Telluria group</taxon>
        <taxon>Massilia</taxon>
    </lineage>
</organism>
<dbReference type="AlphaFoldDB" id="A0A6L6QCX9"/>
<dbReference type="RefSeq" id="WP_155452967.1">
    <property type="nucleotide sequence ID" value="NZ_WNKX01000003.1"/>
</dbReference>
<dbReference type="Gene3D" id="3.40.50.12370">
    <property type="match status" value="1"/>
</dbReference>
<dbReference type="PANTHER" id="PTHR46268">
    <property type="entry name" value="STRESS RESPONSE PROTEIN NHAX"/>
    <property type="match status" value="1"/>
</dbReference>
<dbReference type="Proteomes" id="UP000472320">
    <property type="component" value="Unassembled WGS sequence"/>
</dbReference>
<protein>
    <submittedName>
        <fullName evidence="3">Universal stress protein</fullName>
    </submittedName>
</protein>
<evidence type="ECO:0000259" key="2">
    <source>
        <dbReference type="Pfam" id="PF00582"/>
    </source>
</evidence>
<evidence type="ECO:0000256" key="1">
    <source>
        <dbReference type="ARBA" id="ARBA00008791"/>
    </source>
</evidence>
<dbReference type="PRINTS" id="PR01438">
    <property type="entry name" value="UNVRSLSTRESS"/>
</dbReference>